<keyword evidence="4" id="KW-1185">Reference proteome</keyword>
<dbReference type="Proteomes" id="UP000298213">
    <property type="component" value="Unassembled WGS sequence"/>
</dbReference>
<name>A0A4Y8ZRG1_9SPHN</name>
<dbReference type="InterPro" id="IPR036188">
    <property type="entry name" value="FAD/NAD-bd_sf"/>
</dbReference>
<dbReference type="OrthoDB" id="7594055at2"/>
<organism evidence="3 4">
    <name type="scientific">Sphingomonas parva</name>
    <dbReference type="NCBI Taxonomy" id="2555898"/>
    <lineage>
        <taxon>Bacteria</taxon>
        <taxon>Pseudomonadati</taxon>
        <taxon>Pseudomonadota</taxon>
        <taxon>Alphaproteobacteria</taxon>
        <taxon>Sphingomonadales</taxon>
        <taxon>Sphingomonadaceae</taxon>
        <taxon>Sphingomonas</taxon>
    </lineage>
</organism>
<reference evidence="3 4" key="1">
    <citation type="submission" date="2019-03" db="EMBL/GenBank/DDBJ databases">
        <title>Genome sequence of Sphingomonas sp. 17J27-24.</title>
        <authorList>
            <person name="Kim M."/>
            <person name="Maeng S."/>
            <person name="Sathiyaraj S."/>
        </authorList>
    </citation>
    <scope>NUCLEOTIDE SEQUENCE [LARGE SCALE GENOMIC DNA]</scope>
    <source>
        <strain evidence="3 4">17J27-24</strain>
    </source>
</reference>
<feature type="transmembrane region" description="Helical" evidence="2">
    <location>
        <begin position="78"/>
        <end position="97"/>
    </location>
</feature>
<dbReference type="RefSeq" id="WP_135086043.1">
    <property type="nucleotide sequence ID" value="NZ_SPDV01000014.1"/>
</dbReference>
<evidence type="ECO:0000256" key="1">
    <source>
        <dbReference type="SAM" id="MobiDB-lite"/>
    </source>
</evidence>
<accession>A0A4Y8ZRG1</accession>
<keyword evidence="2" id="KW-0812">Transmembrane</keyword>
<sequence length="723" mass="79815">MAAGKRKRSEVRGRGRGGNSDAQARLKQHQIADRPPIYAIGNFDDRVTVLTQQHRALNLAWALIESGRLPMAPDQERCRIAVLGGGFAGLTFAAALINKNARCTISIFEERDTLLPLQQGSDTRWLHPHIYDWPAPGSEAVAAMLPILNWTAGRASDVVVEALAGWSDVVEGRTGGTKVELWCNTRHIQLRERDNGNALIEWVGESRDVATGRAAARPTTVGRSAEFDVVIVAVGFGIEPGGRSYWRNEVLAQPGLEHHASTYLVSGQGDGAMIDLLRLKISQFRQDRILSELFGKRAELVAELRGLRTRFLNDPSLSLYEAFDDLTGRRTVAGRQMVDARRALTLRLRRDTQVILQTKPTVRSIGDLLGPDVVRTSFQNALLVYLLYRCGGFTPAAGDTDEVAERFKVAEPFIIRRHGVDRLGQLKRLLPERLFAPIQEAWEADGCRAWRQPSNIAWQGGYFGTPGRASDFDKLNSADKAVARKEYLPGPTALMAASIAGAIAGHLLALRPGTSHLRLTIHRVIEIHGEALLQQACNYVGVGPLDQARTIARTFPADNATIGQAYRTRRTIRIGPEVPRRELDAAMRKLRLNNASRAMARDVRFVAAMPLLQPSQEFFAPSPVCAILYFDSRDENFNLTEHEFVQLGHLLAQTFEAARDARETGLHRVDNTPLHGLMTAAPPALALDPGVARELTLVAAPPPELKRRFVLNFDHSDLTPLAN</sequence>
<proteinExistence type="predicted"/>
<keyword evidence="2" id="KW-0472">Membrane</keyword>
<evidence type="ECO:0000313" key="3">
    <source>
        <dbReference type="EMBL" id="TFI58620.1"/>
    </source>
</evidence>
<dbReference type="AlphaFoldDB" id="A0A4Y8ZRG1"/>
<dbReference type="SUPFAM" id="SSF51905">
    <property type="entry name" value="FAD/NAD(P)-binding domain"/>
    <property type="match status" value="1"/>
</dbReference>
<keyword evidence="2" id="KW-1133">Transmembrane helix</keyword>
<protein>
    <submittedName>
        <fullName evidence="3">NAD(P)/FAD-dependent oxidoreductase</fullName>
    </submittedName>
</protein>
<feature type="region of interest" description="Disordered" evidence="1">
    <location>
        <begin position="1"/>
        <end position="27"/>
    </location>
</feature>
<evidence type="ECO:0000313" key="4">
    <source>
        <dbReference type="Proteomes" id="UP000298213"/>
    </source>
</evidence>
<dbReference type="EMBL" id="SPDV01000014">
    <property type="protein sequence ID" value="TFI58620.1"/>
    <property type="molecule type" value="Genomic_DNA"/>
</dbReference>
<gene>
    <name evidence="3" type="ORF">E2493_09375</name>
</gene>
<comment type="caution">
    <text evidence="3">The sequence shown here is derived from an EMBL/GenBank/DDBJ whole genome shotgun (WGS) entry which is preliminary data.</text>
</comment>
<evidence type="ECO:0000256" key="2">
    <source>
        <dbReference type="SAM" id="Phobius"/>
    </source>
</evidence>